<dbReference type="InterPro" id="IPR050090">
    <property type="entry name" value="Tyrosine_recombinase_XerCD"/>
</dbReference>
<dbReference type="GO" id="GO:0003677">
    <property type="term" value="F:DNA binding"/>
    <property type="evidence" value="ECO:0007669"/>
    <property type="project" value="UniProtKB-KW"/>
</dbReference>
<keyword evidence="6" id="KW-0614">Plasmid</keyword>
<feature type="compositionally biased region" description="Basic and acidic residues" evidence="4">
    <location>
        <begin position="200"/>
        <end position="218"/>
    </location>
</feature>
<evidence type="ECO:0000313" key="7">
    <source>
        <dbReference type="Proteomes" id="UP000001903"/>
    </source>
</evidence>
<keyword evidence="2" id="KW-0238">DNA-binding</keyword>
<accession>D2S331</accession>
<reference evidence="6 7" key="1">
    <citation type="journal article" date="2010" name="Stand. Genomic Sci.">
        <title>Complete genome sequence of Haloterrigena turkmenica type strain (4k).</title>
        <authorList>
            <person name="Saunders E."/>
            <person name="Tindall B.J."/>
            <person name="Fahnrich R."/>
            <person name="Lapidus A."/>
            <person name="Copeland A."/>
            <person name="Del Rio T.G."/>
            <person name="Lucas S."/>
            <person name="Chen F."/>
            <person name="Tice H."/>
            <person name="Cheng J.F."/>
            <person name="Han C."/>
            <person name="Detter J.C."/>
            <person name="Bruce D."/>
            <person name="Goodwin L."/>
            <person name="Chain P."/>
            <person name="Pitluck S."/>
            <person name="Pati A."/>
            <person name="Ivanova N."/>
            <person name="Mavromatis K."/>
            <person name="Chen A."/>
            <person name="Palaniappan K."/>
            <person name="Land M."/>
            <person name="Hauser L."/>
            <person name="Chang Y.J."/>
            <person name="Jeffries C.D."/>
            <person name="Brettin T."/>
            <person name="Rohde M."/>
            <person name="Goker M."/>
            <person name="Bristow J."/>
            <person name="Eisen J.A."/>
            <person name="Markowitz V."/>
            <person name="Hugenholtz P."/>
            <person name="Klenk H.P."/>
            <person name="Kyrpides N.C."/>
        </authorList>
    </citation>
    <scope>NUCLEOTIDE SEQUENCE [LARGE SCALE GENOMIC DNA]</scope>
    <source>
        <strain evidence="7">ATCC 51198 / DSM 5511 / JCM 9101 / NCIMB 13204 / VKM B-1734 / 4k</strain>
    </source>
</reference>
<dbReference type="KEGG" id="htu:Htur_5147"/>
<evidence type="ECO:0000256" key="1">
    <source>
        <dbReference type="ARBA" id="ARBA00022908"/>
    </source>
</evidence>
<dbReference type="InterPro" id="IPR013762">
    <property type="entry name" value="Integrase-like_cat_sf"/>
</dbReference>
<dbReference type="Proteomes" id="UP000001903">
    <property type="component" value="Plasmid pHTUR04"/>
</dbReference>
<dbReference type="PROSITE" id="PS51898">
    <property type="entry name" value="TYR_RECOMBINASE"/>
    <property type="match status" value="1"/>
</dbReference>
<dbReference type="OrthoDB" id="303624at2157"/>
<dbReference type="SUPFAM" id="SSF56349">
    <property type="entry name" value="DNA breaking-rejoining enzymes"/>
    <property type="match status" value="1"/>
</dbReference>
<geneLocation type="plasmid" evidence="6 7">
    <name>pHTUR04</name>
</geneLocation>
<protein>
    <recommendedName>
        <fullName evidence="5">Tyr recombinase domain-containing protein</fullName>
    </recommendedName>
</protein>
<dbReference type="InterPro" id="IPR011010">
    <property type="entry name" value="DNA_brk_join_enz"/>
</dbReference>
<feature type="domain" description="Tyr recombinase" evidence="5">
    <location>
        <begin position="216"/>
        <end position="414"/>
    </location>
</feature>
<dbReference type="GO" id="GO:0006310">
    <property type="term" value="P:DNA recombination"/>
    <property type="evidence" value="ECO:0007669"/>
    <property type="project" value="UniProtKB-KW"/>
</dbReference>
<dbReference type="PANTHER" id="PTHR30349">
    <property type="entry name" value="PHAGE INTEGRASE-RELATED"/>
    <property type="match status" value="1"/>
</dbReference>
<gene>
    <name evidence="6" type="ordered locus">Htur_5147</name>
</gene>
<dbReference type="eggNOG" id="arCOG08889">
    <property type="taxonomic scope" value="Archaea"/>
</dbReference>
<sequence>MSSGETINWSRMDLRELQAFWNTEIEPVLAREGLDLETRPTYTEIAEAGYSGITYALREHHELTLAQFLATVGYPDPDTDDDYPWGIDDETTIHELELYLETYLRRQNLADSTIDSKRARLAKYVRTYGDLHSRDDIVTPLRNDDEPRRDEKQRVRDVFDVLDGDLSSAESKYKHLTDVRQWYEWLAGDRDAAYNPARGAPHERAWSEETPDAEDRNPDALEPDDVRALADACEAVSDRLLVVATCAWGLRRGEVAALSTAQFEPRTDDGGFDFDADDPRIVFETRKNGPGTVSVHYGLETLADRWAQLADRDEWDGEYLFPSTAAASGHVRPDTVTNRFKRLAKRAGLDDGDETPTPQYGRRFWYRTYADAVERLSRQIEAVADEQGSDDAQVVVENYLGEEEARRRRREFMREELADAFER</sequence>
<dbReference type="HOGENOM" id="CLU_658275_0_0_2"/>
<keyword evidence="3" id="KW-0233">DNA recombination</keyword>
<evidence type="ECO:0000313" key="6">
    <source>
        <dbReference type="EMBL" id="ADB63778.1"/>
    </source>
</evidence>
<organism evidence="6 7">
    <name type="scientific">Haloterrigena turkmenica (strain ATCC 51198 / DSM 5511 / JCM 9101 / NCIMB 13204 / VKM B-1734 / 4k)</name>
    <name type="common">Halococcus turkmenicus</name>
    <dbReference type="NCBI Taxonomy" id="543526"/>
    <lineage>
        <taxon>Archaea</taxon>
        <taxon>Methanobacteriati</taxon>
        <taxon>Methanobacteriota</taxon>
        <taxon>Stenosarchaea group</taxon>
        <taxon>Halobacteria</taxon>
        <taxon>Halobacteriales</taxon>
        <taxon>Natrialbaceae</taxon>
        <taxon>Haloterrigena</taxon>
    </lineage>
</organism>
<dbReference type="EMBL" id="CP001864">
    <property type="protein sequence ID" value="ADB63778.1"/>
    <property type="molecule type" value="Genomic_DNA"/>
</dbReference>
<proteinExistence type="predicted"/>
<dbReference type="GO" id="GO:0015074">
    <property type="term" value="P:DNA integration"/>
    <property type="evidence" value="ECO:0007669"/>
    <property type="project" value="UniProtKB-KW"/>
</dbReference>
<dbReference type="GeneID" id="8745695"/>
<name>D2S331_HALTV</name>
<evidence type="ECO:0000256" key="2">
    <source>
        <dbReference type="ARBA" id="ARBA00023125"/>
    </source>
</evidence>
<dbReference type="AlphaFoldDB" id="D2S331"/>
<evidence type="ECO:0000259" key="5">
    <source>
        <dbReference type="PROSITE" id="PS51898"/>
    </source>
</evidence>
<dbReference type="InterPro" id="IPR002104">
    <property type="entry name" value="Integrase_catalytic"/>
</dbReference>
<evidence type="ECO:0000256" key="3">
    <source>
        <dbReference type="ARBA" id="ARBA00023172"/>
    </source>
</evidence>
<feature type="region of interest" description="Disordered" evidence="4">
    <location>
        <begin position="196"/>
        <end position="218"/>
    </location>
</feature>
<keyword evidence="1" id="KW-0229">DNA integration</keyword>
<dbReference type="RefSeq" id="WP_012946017.1">
    <property type="nucleotide sequence ID" value="NC_013747.1"/>
</dbReference>
<evidence type="ECO:0000256" key="4">
    <source>
        <dbReference type="SAM" id="MobiDB-lite"/>
    </source>
</evidence>
<dbReference type="PANTHER" id="PTHR30349:SF41">
    <property type="entry name" value="INTEGRASE_RECOMBINASE PROTEIN MJ0367-RELATED"/>
    <property type="match status" value="1"/>
</dbReference>
<dbReference type="Gene3D" id="1.10.443.10">
    <property type="entry name" value="Intergrase catalytic core"/>
    <property type="match status" value="1"/>
</dbReference>
<keyword evidence="7" id="KW-1185">Reference proteome</keyword>